<dbReference type="SMART" id="SM00451">
    <property type="entry name" value="ZnF_U1"/>
    <property type="match status" value="3"/>
</dbReference>
<reference evidence="9" key="1">
    <citation type="submission" date="2016-04" db="UniProtKB">
        <authorList>
            <consortium name="WormBaseParasite"/>
        </authorList>
    </citation>
    <scope>IDENTIFICATION</scope>
</reference>
<dbReference type="InterPro" id="IPR043519">
    <property type="entry name" value="NT_sf"/>
</dbReference>
<feature type="region of interest" description="Disordered" evidence="4">
    <location>
        <begin position="457"/>
        <end position="483"/>
    </location>
</feature>
<dbReference type="InterPro" id="IPR036236">
    <property type="entry name" value="Znf_C2H2_sf"/>
</dbReference>
<evidence type="ECO:0000256" key="3">
    <source>
        <dbReference type="ARBA" id="ARBA00022833"/>
    </source>
</evidence>
<dbReference type="PANTHER" id="PTHR45762">
    <property type="entry name" value="ZINC FINGER RNA-BINDING PROTEIN"/>
    <property type="match status" value="1"/>
</dbReference>
<dbReference type="Proteomes" id="UP000278627">
    <property type="component" value="Unassembled WGS sequence"/>
</dbReference>
<dbReference type="SMART" id="SM00355">
    <property type="entry name" value="ZnF_C2H2"/>
    <property type="match status" value="3"/>
</dbReference>
<keyword evidence="3" id="KW-0862">Zinc</keyword>
<dbReference type="Gene3D" id="1.10.1410.40">
    <property type="match status" value="1"/>
</dbReference>
<feature type="transmembrane region" description="Helical" evidence="5">
    <location>
        <begin position="20"/>
        <end position="38"/>
    </location>
</feature>
<dbReference type="Pfam" id="PF20965">
    <property type="entry name" value="DZF_C"/>
    <property type="match status" value="1"/>
</dbReference>
<sequence>MNLRQIKKILLLLEFYYDGFMAARSAVMVGYGLLILFVERREHFKKIQEFVIVGCIASRVRANMGKSYNSTYATSPAAAVYNATVQSQPTPHTPTLGAAVGATNPTSVYASFSSAAAPTASPYAAYANPTAAAAYAQYGQTAAAVASLQQQQQQQVQQVVRNLLMLLCENLQNYSNLQLQAAAATGVVSASAAAYPGHTATRLTDSYSTIGSVPSTGEYTNTLRTAAAAAVAASAAANSTSNNSYVGVTRIGTAVTSQPANTSSATGTSNSTSNYNSYDAAVYAAASSYLQSKAAGAANVWMGATKKSSTTGYDSGSSSFSGITSSNIAITGGSSGGVSGRGGYNGNRGRGTFSNKRFGQGRSADMQQFYCEVCKISCAGAQTYKEHMDGQKHKKKEAMQKGEGQTLSKSRVSFRCETCNVTCTGKDTYESHVRGSKHQKTANLMKKLGKPVAETPTVLAPGEKSNKPGVPSGGTPISTVGGPAVPTKRVIGVPTVKFVGGEKLQSTAQELARKAANAAEAAIEASGQKSAAVEAALAAEKEVQPVGEDYVEEERNASGKLIQYSCKLCDCKFSDPNAKNIHIKGRKHRLQYKMKVNPNLVVEVKPNQVPREMRNEIARKLRAQRMHVMPPRPLGAPQPLLMPLAARPWCGVMDPGRRIETVEDRHVMAKHRSIYPEESQLTTIEKLVSVTEKALKAVSDSLAQEETKKSDNEIKESQGEGIASHSTETQQPDRILKGVMRVGLLAKGLLLKTDREVQLVVLCSQPPTRTLLSKVVRLLPQVIEKGENEVVTVVEKPDESALLLKHSNSDIICRIVLTCVLLREEHAAGEGDGATAAAGAKGAPPKDPLPKVPCLEALAELRHAKWFQVRCSNLQSAAITLRILRDVRQRVQTWQPLKAWMTELLVEKVLSSLGAPLSPGDAVRRVFEAVASGILFSSGPGLIDPCEKQSVDVLAELTGQQREDITSSSQHALRLIAFNQMYKVLAIDRLPDIRNSYGSGNASNNGSGNVLNDRKRPRDSNTSLDDGEVVG</sequence>
<organism evidence="9">
    <name type="scientific">Brugia pahangi</name>
    <name type="common">Filarial nematode worm</name>
    <dbReference type="NCBI Taxonomy" id="6280"/>
    <lineage>
        <taxon>Eukaryota</taxon>
        <taxon>Metazoa</taxon>
        <taxon>Ecdysozoa</taxon>
        <taxon>Nematoda</taxon>
        <taxon>Chromadorea</taxon>
        <taxon>Rhabditida</taxon>
        <taxon>Spirurina</taxon>
        <taxon>Spiruromorpha</taxon>
        <taxon>Filarioidea</taxon>
        <taxon>Onchocercidae</taxon>
        <taxon>Brugia</taxon>
    </lineage>
</organism>
<evidence type="ECO:0000256" key="1">
    <source>
        <dbReference type="ARBA" id="ARBA00022723"/>
    </source>
</evidence>
<feature type="compositionally biased region" description="Basic and acidic residues" evidence="4">
    <location>
        <begin position="705"/>
        <end position="718"/>
    </location>
</feature>
<dbReference type="FunFam" id="3.30.460.10:FF:000010">
    <property type="entry name" value="Zinc finger RNA-binding protein 2"/>
    <property type="match status" value="1"/>
</dbReference>
<evidence type="ECO:0000256" key="5">
    <source>
        <dbReference type="SAM" id="Phobius"/>
    </source>
</evidence>
<dbReference type="GO" id="GO:0008270">
    <property type="term" value="F:zinc ion binding"/>
    <property type="evidence" value="ECO:0007669"/>
    <property type="project" value="UniProtKB-KW"/>
</dbReference>
<dbReference type="FunFam" id="1.10.1410.40:FF:000001">
    <property type="entry name" value="interleukin enhancer-binding factor 3 isoform X1"/>
    <property type="match status" value="1"/>
</dbReference>
<reference evidence="7 8" key="2">
    <citation type="submission" date="2018-11" db="EMBL/GenBank/DDBJ databases">
        <authorList>
            <consortium name="Pathogen Informatics"/>
        </authorList>
    </citation>
    <scope>NUCLEOTIDE SEQUENCE [LARGE SCALE GENOMIC DNA]</scope>
</reference>
<dbReference type="FunFam" id="3.30.160.60:FF:002080">
    <property type="entry name" value="Zinc finger RNA-binding protein"/>
    <property type="match status" value="1"/>
</dbReference>
<protein>
    <submittedName>
        <fullName evidence="9">DZF domain-containing protein</fullName>
    </submittedName>
</protein>
<dbReference type="InterPro" id="IPR049402">
    <property type="entry name" value="DZF_dom_C"/>
</dbReference>
<dbReference type="Pfam" id="PF12874">
    <property type="entry name" value="zf-met"/>
    <property type="match status" value="2"/>
</dbReference>
<dbReference type="STRING" id="6280.A0A0N4SY81"/>
<evidence type="ECO:0000259" key="6">
    <source>
        <dbReference type="PROSITE" id="PS51703"/>
    </source>
</evidence>
<dbReference type="GO" id="GO:0003725">
    <property type="term" value="F:double-stranded RNA binding"/>
    <property type="evidence" value="ECO:0007669"/>
    <property type="project" value="TreeGrafter"/>
</dbReference>
<keyword evidence="2" id="KW-0863">Zinc-finger</keyword>
<dbReference type="Gene3D" id="3.30.160.60">
    <property type="entry name" value="Classic Zinc Finger"/>
    <property type="match status" value="3"/>
</dbReference>
<evidence type="ECO:0000256" key="4">
    <source>
        <dbReference type="SAM" id="MobiDB-lite"/>
    </source>
</evidence>
<evidence type="ECO:0000256" key="2">
    <source>
        <dbReference type="ARBA" id="ARBA00022771"/>
    </source>
</evidence>
<keyword evidence="5" id="KW-1133">Transmembrane helix</keyword>
<dbReference type="Pfam" id="PF07528">
    <property type="entry name" value="DZF_N"/>
    <property type="match status" value="1"/>
</dbReference>
<accession>A0A0N4SY81</accession>
<dbReference type="SMART" id="SM00572">
    <property type="entry name" value="DZF"/>
    <property type="match status" value="1"/>
</dbReference>
<feature type="region of interest" description="Disordered" evidence="4">
    <location>
        <begin position="997"/>
        <end position="1031"/>
    </location>
</feature>
<dbReference type="InterPro" id="IPR022755">
    <property type="entry name" value="Znf_C2H2_jaz"/>
</dbReference>
<keyword evidence="1" id="KW-0479">Metal-binding</keyword>
<dbReference type="WBParaSite" id="BPAG_0000067801-mRNA-1">
    <property type="protein sequence ID" value="BPAG_0000067801-mRNA-1"/>
    <property type="gene ID" value="BPAG_0000067801"/>
</dbReference>
<dbReference type="GO" id="GO:0071011">
    <property type="term" value="C:precatalytic spliceosome"/>
    <property type="evidence" value="ECO:0007669"/>
    <property type="project" value="TreeGrafter"/>
</dbReference>
<dbReference type="PROSITE" id="PS00028">
    <property type="entry name" value="ZINC_FINGER_C2H2_1"/>
    <property type="match status" value="2"/>
</dbReference>
<dbReference type="PANTHER" id="PTHR45762:SF3">
    <property type="entry name" value="ZINC-FINGER PROTEIN AT 72D, ISOFORM B"/>
    <property type="match status" value="1"/>
</dbReference>
<feature type="region of interest" description="Disordered" evidence="4">
    <location>
        <begin position="700"/>
        <end position="730"/>
    </location>
</feature>
<evidence type="ECO:0000313" key="7">
    <source>
        <dbReference type="EMBL" id="VDN81865.1"/>
    </source>
</evidence>
<dbReference type="GO" id="GO:0003727">
    <property type="term" value="F:single-stranded RNA binding"/>
    <property type="evidence" value="ECO:0007669"/>
    <property type="project" value="TreeGrafter"/>
</dbReference>
<dbReference type="EMBL" id="UZAD01000035">
    <property type="protein sequence ID" value="VDN81865.1"/>
    <property type="molecule type" value="Genomic_DNA"/>
</dbReference>
<dbReference type="AlphaFoldDB" id="A0A0N4SY81"/>
<dbReference type="InterPro" id="IPR013087">
    <property type="entry name" value="Znf_C2H2_type"/>
</dbReference>
<proteinExistence type="predicted"/>
<dbReference type="Gene3D" id="3.30.460.10">
    <property type="entry name" value="Beta Polymerase, domain 2"/>
    <property type="match status" value="1"/>
</dbReference>
<dbReference type="InterPro" id="IPR003604">
    <property type="entry name" value="Matrin/U1-like-C_Znf_C2H2"/>
</dbReference>
<gene>
    <name evidence="7" type="ORF">BPAG_LOCUS679</name>
</gene>
<dbReference type="InterPro" id="IPR049401">
    <property type="entry name" value="DZF_dom_N"/>
</dbReference>
<keyword evidence="5" id="KW-0812">Transmembrane</keyword>
<keyword evidence="5" id="KW-0472">Membrane</keyword>
<dbReference type="SUPFAM" id="SSF57667">
    <property type="entry name" value="beta-beta-alpha zinc fingers"/>
    <property type="match status" value="3"/>
</dbReference>
<name>A0A0N4SY81_BRUPA</name>
<keyword evidence="8" id="KW-1185">Reference proteome</keyword>
<evidence type="ECO:0000313" key="9">
    <source>
        <dbReference type="WBParaSite" id="BPAG_0000067801-mRNA-1"/>
    </source>
</evidence>
<dbReference type="InterPro" id="IPR006561">
    <property type="entry name" value="DZF_dom"/>
</dbReference>
<dbReference type="PROSITE" id="PS51703">
    <property type="entry name" value="DZF"/>
    <property type="match status" value="1"/>
</dbReference>
<dbReference type="Pfam" id="PF12171">
    <property type="entry name" value="zf-C2H2_jaz"/>
    <property type="match status" value="1"/>
</dbReference>
<feature type="compositionally biased region" description="Low complexity" evidence="4">
    <location>
        <begin position="997"/>
        <end position="1009"/>
    </location>
</feature>
<feature type="domain" description="DZF" evidence="6">
    <location>
        <begin position="647"/>
        <end position="1022"/>
    </location>
</feature>
<evidence type="ECO:0000313" key="8">
    <source>
        <dbReference type="Proteomes" id="UP000278627"/>
    </source>
</evidence>